<comment type="caution">
    <text evidence="1">The sequence shown here is derived from an EMBL/GenBank/DDBJ whole genome shotgun (WGS) entry which is preliminary data.</text>
</comment>
<dbReference type="Gene3D" id="1.10.220.80">
    <property type="entry name" value="BH2638-like"/>
    <property type="match status" value="1"/>
</dbReference>
<dbReference type="PIRSF" id="PIRSF037260">
    <property type="entry name" value="UPF0223"/>
    <property type="match status" value="1"/>
</dbReference>
<dbReference type="Proteomes" id="UP001059480">
    <property type="component" value="Unassembled WGS sequence"/>
</dbReference>
<gene>
    <name evidence="1" type="ORF">NPA36_08785</name>
</gene>
<accession>A0ABT1WQ24</accession>
<reference evidence="1" key="1">
    <citation type="submission" date="2022-07" db="EMBL/GenBank/DDBJ databases">
        <authorList>
            <person name="Jung M.-Y."/>
            <person name="Lee M."/>
        </authorList>
    </citation>
    <scope>NUCLEOTIDE SEQUENCE</scope>
    <source>
        <strain evidence="1">S8</strain>
    </source>
</reference>
<dbReference type="RefSeq" id="WP_256945755.1">
    <property type="nucleotide sequence ID" value="NZ_JANHNZ010000010.1"/>
</dbReference>
<evidence type="ECO:0000313" key="2">
    <source>
        <dbReference type="Proteomes" id="UP001059480"/>
    </source>
</evidence>
<name>A0ABT1WQ24_9LACT</name>
<dbReference type="EMBL" id="JANHNZ010000010">
    <property type="protein sequence ID" value="MCQ9210643.1"/>
    <property type="molecule type" value="Genomic_DNA"/>
</dbReference>
<organism evidence="1 2">
    <name type="scientific">Granulicatella seriolae</name>
    <dbReference type="NCBI Taxonomy" id="2967226"/>
    <lineage>
        <taxon>Bacteria</taxon>
        <taxon>Bacillati</taxon>
        <taxon>Bacillota</taxon>
        <taxon>Bacilli</taxon>
        <taxon>Lactobacillales</taxon>
        <taxon>Carnobacteriaceae</taxon>
        <taxon>Granulicatella</taxon>
    </lineage>
</organism>
<dbReference type="InterPro" id="IPR023324">
    <property type="entry name" value="BH2638-like_sf"/>
</dbReference>
<proteinExistence type="predicted"/>
<dbReference type="InterPro" id="IPR007920">
    <property type="entry name" value="UPF0223"/>
</dbReference>
<sequence length="92" mass="10480">MKNYDYPIELDWSHEEMAKVIGCWSAVEACYEGGIAKESFKKAYDAFKEVVPSIGQEKRLGQEFQKLSGYSLYACVQAYKKSDGKRINLGVR</sequence>
<evidence type="ECO:0000313" key="1">
    <source>
        <dbReference type="EMBL" id="MCQ9210643.1"/>
    </source>
</evidence>
<keyword evidence="2" id="KW-1185">Reference proteome</keyword>
<dbReference type="Pfam" id="PF05256">
    <property type="entry name" value="UPF0223"/>
    <property type="match status" value="1"/>
</dbReference>
<reference evidence="1" key="3">
    <citation type="journal article" date="2023" name="Microbiol. Resour. Announc.">
        <title>Draft Genome Sequence of Granulicatella sp. Strain S8, Isolated from a Marine Fish, Seriola quinqueradiata.</title>
        <authorList>
            <person name="Lee M."/>
            <person name="Farooq A."/>
            <person name="Jeong J.B."/>
            <person name="Jung M.Y."/>
        </authorList>
    </citation>
    <scope>NUCLEOTIDE SEQUENCE</scope>
    <source>
        <strain evidence="1">S8</strain>
    </source>
</reference>
<protein>
    <submittedName>
        <fullName evidence="1">UPF0223 family protein</fullName>
    </submittedName>
</protein>
<reference evidence="1" key="2">
    <citation type="journal article" date="2023" name="Curr. Microbiol.">
        <title>Granulicatella seriolae sp. nov., a Novel Facultative Anaerobe Isolated from Yellowtail Marine Fish.</title>
        <authorList>
            <person name="Lee M."/>
            <person name="Choi Y.J."/>
            <person name="Farooq A."/>
            <person name="Jeong J.B."/>
            <person name="Jung M.Y."/>
        </authorList>
    </citation>
    <scope>NUCLEOTIDE SEQUENCE</scope>
    <source>
        <strain evidence="1">S8</strain>
    </source>
</reference>
<dbReference type="SUPFAM" id="SSF158504">
    <property type="entry name" value="BH2638-like"/>
    <property type="match status" value="1"/>
</dbReference>
<dbReference type="NCBIfam" id="NF003353">
    <property type="entry name" value="PRK04387.1"/>
    <property type="match status" value="1"/>
</dbReference>